<keyword evidence="1" id="KW-0732">Signal</keyword>
<dbReference type="Pfam" id="PF13320">
    <property type="entry name" value="GH123_cat"/>
    <property type="match status" value="1"/>
</dbReference>
<gene>
    <name evidence="4" type="ORF">GCM10023187_31770</name>
</gene>
<name>A0ABP8KKU3_9BACT</name>
<dbReference type="Pfam" id="PF22680">
    <property type="entry name" value="Glyco_hydro_123_N_2"/>
    <property type="match status" value="1"/>
</dbReference>
<dbReference type="SUPFAM" id="SSF51445">
    <property type="entry name" value="(Trans)glycosidases"/>
    <property type="match status" value="1"/>
</dbReference>
<dbReference type="EMBL" id="BAABHB010000006">
    <property type="protein sequence ID" value="GAA4409061.1"/>
    <property type="molecule type" value="Genomic_DNA"/>
</dbReference>
<dbReference type="InterPro" id="IPR053850">
    <property type="entry name" value="Glyco_hydro_123_N_2"/>
</dbReference>
<sequence length="583" mass="66118">MIKYLLLISGLIGTLSVSAQPLAHSYTELPNPKPINQASWQAVKAGTYASFASPDVRYEKHTAPTAALSSLWSAKAWRGEKVHTQLLIWTTAPLAPVSLEWGDLRSSNGSRIPASQVKAGFVRYVMTDALNPDGTGCGNRKAADFDSSLVADAIDFTPSLAIAQQTTQPIWLSVSVPANTPVGVYKGTVTIKTGKNTRLTPLEYTIDVLNHTLPAPKDWRFHLDLWQNPYAVARVHTVKPWSQAHMNVMKPYMQLLANAGQKVITTTIINDPWRSQTEDVYGSMVRWIKKKDGTWTYDYTLFDQWVSYMMALGIDQQINCYSMIPWDLKFAYYDEAARKDTFLIAKTGTPEYDNHWRPMLTDFARHLKQKGWFAKTTIAMDERPLEAMQKAIALIKSVDKGFKVVLAGNYHPEIQQDLADYSVASNQVIDPTTLQQRKQRGQKTTFYTACPEGYPNTFTFSPPAESTWLAWHSAHKGYNGYLRWAYNSWVKDPLRDSRFRSWAAGDTYFVYPGPRTSLRFERLIEGIQDYEKTRILREQFQQNNQPDKLRQLEQVLDGFEITNLKTTSAGEQLQAAKKVLKSL</sequence>
<protein>
    <submittedName>
        <fullName evidence="4">DUF4091 domain-containing protein</fullName>
    </submittedName>
</protein>
<evidence type="ECO:0000259" key="3">
    <source>
        <dbReference type="Pfam" id="PF22680"/>
    </source>
</evidence>
<organism evidence="4 5">
    <name type="scientific">Nibrella viscosa</name>
    <dbReference type="NCBI Taxonomy" id="1084524"/>
    <lineage>
        <taxon>Bacteria</taxon>
        <taxon>Pseudomonadati</taxon>
        <taxon>Bacteroidota</taxon>
        <taxon>Cytophagia</taxon>
        <taxon>Cytophagales</taxon>
        <taxon>Spirosomataceae</taxon>
        <taxon>Nibrella</taxon>
    </lineage>
</organism>
<dbReference type="Proteomes" id="UP001500936">
    <property type="component" value="Unassembled WGS sequence"/>
</dbReference>
<evidence type="ECO:0000259" key="2">
    <source>
        <dbReference type="Pfam" id="PF13320"/>
    </source>
</evidence>
<reference evidence="5" key="1">
    <citation type="journal article" date="2019" name="Int. J. Syst. Evol. Microbiol.">
        <title>The Global Catalogue of Microorganisms (GCM) 10K type strain sequencing project: providing services to taxonomists for standard genome sequencing and annotation.</title>
        <authorList>
            <consortium name="The Broad Institute Genomics Platform"/>
            <consortium name="The Broad Institute Genome Sequencing Center for Infectious Disease"/>
            <person name="Wu L."/>
            <person name="Ma J."/>
        </authorList>
    </citation>
    <scope>NUCLEOTIDE SEQUENCE [LARGE SCALE GENOMIC DNA]</scope>
    <source>
        <strain evidence="5">JCM 17925</strain>
    </source>
</reference>
<feature type="domain" description="Glycoside hydrolase 123 N-terminal" evidence="3">
    <location>
        <begin position="51"/>
        <end position="192"/>
    </location>
</feature>
<dbReference type="InterPro" id="IPR017853">
    <property type="entry name" value="GH"/>
</dbReference>
<proteinExistence type="predicted"/>
<feature type="signal peptide" evidence="1">
    <location>
        <begin position="1"/>
        <end position="19"/>
    </location>
</feature>
<comment type="caution">
    <text evidence="4">The sequence shown here is derived from an EMBL/GenBank/DDBJ whole genome shotgun (WGS) entry which is preliminary data.</text>
</comment>
<accession>A0ABP8KKU3</accession>
<dbReference type="InterPro" id="IPR025150">
    <property type="entry name" value="GH123_cat"/>
</dbReference>
<feature type="domain" description="Glycoside hydrolase 123 catalytic" evidence="2">
    <location>
        <begin position="226"/>
        <end position="536"/>
    </location>
</feature>
<keyword evidence="5" id="KW-1185">Reference proteome</keyword>
<evidence type="ECO:0000313" key="4">
    <source>
        <dbReference type="EMBL" id="GAA4409061.1"/>
    </source>
</evidence>
<dbReference type="RefSeq" id="WP_345268807.1">
    <property type="nucleotide sequence ID" value="NZ_BAABHB010000006.1"/>
</dbReference>
<feature type="chain" id="PRO_5045321824" evidence="1">
    <location>
        <begin position="20"/>
        <end position="583"/>
    </location>
</feature>
<evidence type="ECO:0000313" key="5">
    <source>
        <dbReference type="Proteomes" id="UP001500936"/>
    </source>
</evidence>
<evidence type="ECO:0000256" key="1">
    <source>
        <dbReference type="SAM" id="SignalP"/>
    </source>
</evidence>